<dbReference type="RefSeq" id="XP_018077443.1">
    <property type="nucleotide sequence ID" value="XM_018222090.1"/>
</dbReference>
<dbReference type="GeneID" id="28831816"/>
<feature type="compositionally biased region" description="Basic and acidic residues" evidence="1">
    <location>
        <begin position="62"/>
        <end position="72"/>
    </location>
</feature>
<accession>A0A194XSB4</accession>
<dbReference type="Proteomes" id="UP000070700">
    <property type="component" value="Unassembled WGS sequence"/>
</dbReference>
<evidence type="ECO:0000313" key="2">
    <source>
        <dbReference type="EMBL" id="KUJ23088.1"/>
    </source>
</evidence>
<proteinExistence type="predicted"/>
<feature type="non-terminal residue" evidence="2">
    <location>
        <position position="1"/>
    </location>
</feature>
<dbReference type="PANTHER" id="PTHR42090">
    <property type="match status" value="1"/>
</dbReference>
<dbReference type="KEGG" id="psco:LY89DRAFT_776899"/>
<evidence type="ECO:0000256" key="1">
    <source>
        <dbReference type="SAM" id="MobiDB-lite"/>
    </source>
</evidence>
<dbReference type="InParanoid" id="A0A194XSB4"/>
<organism evidence="2 3">
    <name type="scientific">Mollisia scopiformis</name>
    <name type="common">Conifer needle endophyte fungus</name>
    <name type="synonym">Phialocephala scopiformis</name>
    <dbReference type="NCBI Taxonomy" id="149040"/>
    <lineage>
        <taxon>Eukaryota</taxon>
        <taxon>Fungi</taxon>
        <taxon>Dikarya</taxon>
        <taxon>Ascomycota</taxon>
        <taxon>Pezizomycotina</taxon>
        <taxon>Leotiomycetes</taxon>
        <taxon>Helotiales</taxon>
        <taxon>Mollisiaceae</taxon>
        <taxon>Mollisia</taxon>
    </lineage>
</organism>
<evidence type="ECO:0000313" key="3">
    <source>
        <dbReference type="Proteomes" id="UP000070700"/>
    </source>
</evidence>
<dbReference type="OrthoDB" id="4220319at2759"/>
<gene>
    <name evidence="2" type="ORF">LY89DRAFT_776899</name>
</gene>
<protein>
    <submittedName>
        <fullName evidence="2">Uncharacterized protein</fullName>
    </submittedName>
</protein>
<keyword evidence="3" id="KW-1185">Reference proteome</keyword>
<dbReference type="STRING" id="149040.A0A194XSB4"/>
<sequence>MSPTSILRLTSRQCLRTQARSIRPQVQGIRPFSRTTLAAYPRKGSEDKDSINTEATEYSKSGTDDASAKQEEAAFDPNTTDPKQEKKVAGEGEDGNPLEVSPANPEVSKPRGEQEGGAQNAEKNKSSGGGSLNKAGKA</sequence>
<feature type="compositionally biased region" description="Polar residues" evidence="1">
    <location>
        <begin position="52"/>
        <end position="61"/>
    </location>
</feature>
<dbReference type="PANTHER" id="PTHR42090:SF1">
    <property type="match status" value="1"/>
</dbReference>
<reference evidence="2 3" key="1">
    <citation type="submission" date="2015-10" db="EMBL/GenBank/DDBJ databases">
        <title>Full genome of DAOMC 229536 Phialocephala scopiformis, a fungal endophyte of spruce producing the potent anti-insectan compound rugulosin.</title>
        <authorList>
            <consortium name="DOE Joint Genome Institute"/>
            <person name="Walker A.K."/>
            <person name="Frasz S.L."/>
            <person name="Seifert K.A."/>
            <person name="Miller J.D."/>
            <person name="Mondo S.J."/>
            <person name="Labutti K."/>
            <person name="Lipzen A."/>
            <person name="Dockter R."/>
            <person name="Kennedy M."/>
            <person name="Grigoriev I.V."/>
            <person name="Spatafora J.W."/>
        </authorList>
    </citation>
    <scope>NUCLEOTIDE SEQUENCE [LARGE SCALE GENOMIC DNA]</scope>
    <source>
        <strain evidence="2 3">CBS 120377</strain>
    </source>
</reference>
<feature type="region of interest" description="Disordered" evidence="1">
    <location>
        <begin position="18"/>
        <end position="138"/>
    </location>
</feature>
<name>A0A194XSB4_MOLSC</name>
<dbReference type="AlphaFoldDB" id="A0A194XSB4"/>
<dbReference type="EMBL" id="KQ947405">
    <property type="protein sequence ID" value="KUJ23088.1"/>
    <property type="molecule type" value="Genomic_DNA"/>
</dbReference>